<accession>A0A4U7AQX4</accession>
<keyword evidence="1" id="KW-0812">Transmembrane</keyword>
<evidence type="ECO:0000256" key="1">
    <source>
        <dbReference type="SAM" id="Phobius"/>
    </source>
</evidence>
<dbReference type="AlphaFoldDB" id="A0A4U7AQX4"/>
<evidence type="ECO:0000313" key="2">
    <source>
        <dbReference type="EMBL" id="TKX18970.1"/>
    </source>
</evidence>
<keyword evidence="1" id="KW-1133">Transmembrane helix</keyword>
<dbReference type="PROSITE" id="PS51257">
    <property type="entry name" value="PROKAR_LIPOPROTEIN"/>
    <property type="match status" value="1"/>
</dbReference>
<sequence length="411" mass="45375">MRRLLLSSGQVSLLLSCIITLTFTALLFLTGLFLQRRTVSSLRLHLAPNLPPIPASHYKAPAPAPLPRYTNPDYPSHLAAQSYAAQQQSVDWARLAHVQIPTSHRTVCSAVMLFAELHRLKSPARRVMVFPQEWIEGAKDWAGGKGGGKRAVEDPWGSTTRRLLRVAGRRYGVQLRPVGIEAGEAEGKRGWWGSGEKEVRDEGVELERHRLSAVLGLGDLERVLVVRTPGWVLDASGLDAALAYGGVERVAALKGVNGTDAVLVRTDKGLGVKLRVRLGSEKKEVEVHEEDRYGLPVVGVKEMETFAALGISVDEMMDSEEVSLMASIGALHDAKAEEPFNATKYLSSSSYITFTDHKLPAGPEYDVPFSDKVRARPVNKDADWVWTSLYGKFAERRREVCGLDLEWYPQS</sequence>
<proteinExistence type="predicted"/>
<organism evidence="2 3">
    <name type="scientific">Elsinoe australis</name>
    <dbReference type="NCBI Taxonomy" id="40998"/>
    <lineage>
        <taxon>Eukaryota</taxon>
        <taxon>Fungi</taxon>
        <taxon>Dikarya</taxon>
        <taxon>Ascomycota</taxon>
        <taxon>Pezizomycotina</taxon>
        <taxon>Dothideomycetes</taxon>
        <taxon>Dothideomycetidae</taxon>
        <taxon>Myriangiales</taxon>
        <taxon>Elsinoaceae</taxon>
        <taxon>Elsinoe</taxon>
    </lineage>
</organism>
<reference evidence="2 3" key="1">
    <citation type="submission" date="2018-02" db="EMBL/GenBank/DDBJ databases">
        <title>Draft genome sequences of Elsinoe sp., causing black scab on jojoba.</title>
        <authorList>
            <person name="Stodart B."/>
            <person name="Jeffress S."/>
            <person name="Ash G."/>
            <person name="Arun Chinnappa K."/>
        </authorList>
    </citation>
    <scope>NUCLEOTIDE SEQUENCE [LARGE SCALE GENOMIC DNA]</scope>
    <source>
        <strain evidence="2 3">Hillstone_2</strain>
    </source>
</reference>
<keyword evidence="1" id="KW-0472">Membrane</keyword>
<dbReference type="EMBL" id="PTQR01000123">
    <property type="protein sequence ID" value="TKX18970.1"/>
    <property type="molecule type" value="Genomic_DNA"/>
</dbReference>
<evidence type="ECO:0000313" key="3">
    <source>
        <dbReference type="Proteomes" id="UP000308133"/>
    </source>
</evidence>
<feature type="transmembrane region" description="Helical" evidence="1">
    <location>
        <begin position="12"/>
        <end position="34"/>
    </location>
</feature>
<name>A0A4U7AQX4_9PEZI</name>
<comment type="caution">
    <text evidence="2">The sequence shown here is derived from an EMBL/GenBank/DDBJ whole genome shotgun (WGS) entry which is preliminary data.</text>
</comment>
<gene>
    <name evidence="2" type="ORF">C1H76_8859</name>
</gene>
<dbReference type="Proteomes" id="UP000308133">
    <property type="component" value="Unassembled WGS sequence"/>
</dbReference>
<protein>
    <submittedName>
        <fullName evidence="2">Uncharacterized protein</fullName>
    </submittedName>
</protein>